<dbReference type="PANTHER" id="PTHR12526:SF630">
    <property type="entry name" value="GLYCOSYLTRANSFERASE"/>
    <property type="match status" value="1"/>
</dbReference>
<keyword evidence="2" id="KW-0808">Transferase</keyword>
<dbReference type="SUPFAM" id="SSF53756">
    <property type="entry name" value="UDP-Glycosyltransferase/glycogen phosphorylase"/>
    <property type="match status" value="1"/>
</dbReference>
<dbReference type="Pfam" id="PF00534">
    <property type="entry name" value="Glycos_transf_1"/>
    <property type="match status" value="1"/>
</dbReference>
<feature type="domain" description="Glycosyl transferase family 1" evidence="1">
    <location>
        <begin position="168"/>
        <end position="334"/>
    </location>
</feature>
<dbReference type="PANTHER" id="PTHR12526">
    <property type="entry name" value="GLYCOSYLTRANSFERASE"/>
    <property type="match status" value="1"/>
</dbReference>
<dbReference type="AlphaFoldDB" id="C8PLK7"/>
<evidence type="ECO:0000313" key="3">
    <source>
        <dbReference type="Proteomes" id="UP000005709"/>
    </source>
</evidence>
<dbReference type="EMBL" id="ACYG01000032">
    <property type="protein sequence ID" value="EEV16319.1"/>
    <property type="molecule type" value="Genomic_DNA"/>
</dbReference>
<keyword evidence="3" id="KW-1185">Reference proteome</keyword>
<proteinExistence type="predicted"/>
<dbReference type="STRING" id="824.CGRAC_1494"/>
<dbReference type="OrthoDB" id="9775208at2"/>
<name>C8PLK7_9BACT</name>
<dbReference type="InterPro" id="IPR001296">
    <property type="entry name" value="Glyco_trans_1"/>
</dbReference>
<gene>
    <name evidence="2" type="ORF">CAMGR0001_2017</name>
</gene>
<reference evidence="2 3" key="1">
    <citation type="submission" date="2009-07" db="EMBL/GenBank/DDBJ databases">
        <authorList>
            <person name="Madupu R."/>
            <person name="Sebastian Y."/>
            <person name="Durkin A.S."/>
            <person name="Torralba M."/>
            <person name="Methe B."/>
            <person name="Sutton G.G."/>
            <person name="Strausberg R.L."/>
            <person name="Nelson K.E."/>
        </authorList>
    </citation>
    <scope>NUCLEOTIDE SEQUENCE [LARGE SCALE GENOMIC DNA]</scope>
    <source>
        <strain evidence="2 3">RM3268</strain>
    </source>
</reference>
<evidence type="ECO:0000313" key="2">
    <source>
        <dbReference type="EMBL" id="EEV16319.1"/>
    </source>
</evidence>
<evidence type="ECO:0000259" key="1">
    <source>
        <dbReference type="Pfam" id="PF00534"/>
    </source>
</evidence>
<sequence>MKIAMVISALGKGGAERVLSVLANFFCRENEVCVIKFDADEPFYALDPKIELISLDLGVGDLGVFGNIKKRYDKILALHRLLKSRKFDIVISFLDNTNVLTLIANLGVGQKIIVSEHTNHRFLKSPIWRALKRIFYPQAAGLSVLSKFDLDHYTYVQNRVIMPNPMFEISHAKDARPPKENIILAAGRLNVYKGFDVLLKALALIDFNLLKEWKVVIAGDGEERKSLESLAAKLRLNVQFIGFVRDIESLYERAKIVVVTSKMEGFCNILMESIFFGTARISTDCIAGPSELISDGVDGFLCPVGDSASIAKKLEILMSDEKLRERLVQNASKREESFKIETIGRRWLDFIAATIHREE</sequence>
<organism evidence="2 3">
    <name type="scientific">Campylobacter gracilis RM3268</name>
    <dbReference type="NCBI Taxonomy" id="553220"/>
    <lineage>
        <taxon>Bacteria</taxon>
        <taxon>Pseudomonadati</taxon>
        <taxon>Campylobacterota</taxon>
        <taxon>Epsilonproteobacteria</taxon>
        <taxon>Campylobacterales</taxon>
        <taxon>Campylobacteraceae</taxon>
        <taxon>Campylobacter</taxon>
    </lineage>
</organism>
<dbReference type="Gene3D" id="3.40.50.2000">
    <property type="entry name" value="Glycogen Phosphorylase B"/>
    <property type="match status" value="2"/>
</dbReference>
<comment type="caution">
    <text evidence="2">The sequence shown here is derived from an EMBL/GenBank/DDBJ whole genome shotgun (WGS) entry which is preliminary data.</text>
</comment>
<dbReference type="Proteomes" id="UP000005709">
    <property type="component" value="Unassembled WGS sequence"/>
</dbReference>
<keyword evidence="2" id="KW-0328">Glycosyltransferase</keyword>
<dbReference type="GO" id="GO:0016757">
    <property type="term" value="F:glycosyltransferase activity"/>
    <property type="evidence" value="ECO:0007669"/>
    <property type="project" value="UniProtKB-KW"/>
</dbReference>
<accession>C8PLK7</accession>
<dbReference type="RefSeq" id="WP_005873295.1">
    <property type="nucleotide sequence ID" value="NZ_ACYG01000032.1"/>
</dbReference>
<dbReference type="EC" id="2.4.-.-" evidence="2"/>
<protein>
    <submittedName>
        <fullName evidence="2">Glycosyltransferase, group 1 family protein</fullName>
        <ecNumber evidence="2">2.4.-.-</ecNumber>
    </submittedName>
</protein>
<dbReference type="eggNOG" id="COG0438">
    <property type="taxonomic scope" value="Bacteria"/>
</dbReference>
<dbReference type="CDD" id="cd03820">
    <property type="entry name" value="GT4_AmsD-like"/>
    <property type="match status" value="1"/>
</dbReference>